<dbReference type="Proteomes" id="UP000002772">
    <property type="component" value="Unassembled WGS sequence"/>
</dbReference>
<name>F8N7H3_9BACT</name>
<feature type="domain" description="MobA/VirD2-like nuclease" evidence="2">
    <location>
        <begin position="17"/>
        <end position="150"/>
    </location>
</feature>
<evidence type="ECO:0000313" key="3">
    <source>
        <dbReference type="EMBL" id="EGN57433.1"/>
    </source>
</evidence>
<dbReference type="EMBL" id="GL945017">
    <property type="protein sequence ID" value="EGN57433.1"/>
    <property type="molecule type" value="Genomic_DNA"/>
</dbReference>
<keyword evidence="4" id="KW-1185">Reference proteome</keyword>
<protein>
    <submittedName>
        <fullName evidence="3">Relaxase/mobilization nuclease family protein</fullName>
    </submittedName>
</protein>
<dbReference type="RefSeq" id="WP_007574989.1">
    <property type="nucleotide sequence ID" value="NZ_BPTS01000002.1"/>
</dbReference>
<dbReference type="eggNOG" id="COG3843">
    <property type="taxonomic scope" value="Bacteria"/>
</dbReference>
<organism evidence="3 4">
    <name type="scientific">Hallella multisaccharivorax DSM 17128</name>
    <dbReference type="NCBI Taxonomy" id="688246"/>
    <lineage>
        <taxon>Bacteria</taxon>
        <taxon>Pseudomonadati</taxon>
        <taxon>Bacteroidota</taxon>
        <taxon>Bacteroidia</taxon>
        <taxon>Bacteroidales</taxon>
        <taxon>Prevotellaceae</taxon>
        <taxon>Hallella</taxon>
    </lineage>
</organism>
<gene>
    <name evidence="3" type="ORF">Premu_2038</name>
</gene>
<dbReference type="HOGENOM" id="CLU_038551_0_0_10"/>
<evidence type="ECO:0000313" key="4">
    <source>
        <dbReference type="Proteomes" id="UP000002772"/>
    </source>
</evidence>
<proteinExistence type="predicted"/>
<evidence type="ECO:0000259" key="2">
    <source>
        <dbReference type="Pfam" id="PF03432"/>
    </source>
</evidence>
<sequence>MIITILHSSENFHAVDYNEKKVSEGAAELIEVKNFDALLPQDYNVANLKKYLIEYTARNENIEKGQFHVAISCKGQEYTHEQLLDIAHRYLKEMGYAEEGQPLLVYAHHDTDNNHIHIITSRVAPDGHKINHDHEKRHSRTITERIMAEYTGQQQSPDVSRVVNDALGYRYTSKSQFCAILESQGFDCKDDDDKAVVHVYRNGEELGTFQAQLIMQHALKDNRPDDQRRRQLRAILRKYRDLSANKEELATAMKKKFGISLVFFGQKDCPYGYAIVDHKNKTVFKGNVFISIRELQQFEDVATRFAKIEQTIDDILKDNPTATTRDINCLLHRQFGTRIHRGTVSWNDETIQLSQSVQDRLRRNNRIAMGLPPEPIRVVNLPQEKQETPSSTNTPNRVVDAQGGSRDANHEYEVGHGMNVNDIDDEQSQRAKWRR</sequence>
<reference evidence="4" key="1">
    <citation type="journal article" date="2011" name="Stand. Genomic Sci.">
        <title>Non-contiguous finished genome sequence of the opportunistic oral pathogen Prevotella multisaccharivorax type strain (PPPA20).</title>
        <authorList>
            <person name="Pati A."/>
            <person name="Gronow S."/>
            <person name="Lu M."/>
            <person name="Lapidus A."/>
            <person name="Nolan M."/>
            <person name="Lucas S."/>
            <person name="Hammon N."/>
            <person name="Deshpande S."/>
            <person name="Cheng J.F."/>
            <person name="Tapia R."/>
            <person name="Han C."/>
            <person name="Goodwin L."/>
            <person name="Pitluck S."/>
            <person name="Liolios K."/>
            <person name="Pagani I."/>
            <person name="Mavromatis K."/>
            <person name="Mikhailova N."/>
            <person name="Huntemann M."/>
            <person name="Chen A."/>
            <person name="Palaniappan K."/>
            <person name="Land M."/>
            <person name="Hauser L."/>
            <person name="Detter J.C."/>
            <person name="Brambilla E.M."/>
            <person name="Rohde M."/>
            <person name="Goker M."/>
            <person name="Woyke T."/>
            <person name="Bristow J."/>
            <person name="Eisen J.A."/>
            <person name="Markowitz V."/>
            <person name="Hugenholtz P."/>
            <person name="Kyrpides N.C."/>
            <person name="Klenk H.P."/>
            <person name="Ivanova N."/>
        </authorList>
    </citation>
    <scope>NUCLEOTIDE SEQUENCE [LARGE SCALE GENOMIC DNA]</scope>
    <source>
        <strain evidence="4">DSM 17128</strain>
    </source>
</reference>
<evidence type="ECO:0000256" key="1">
    <source>
        <dbReference type="SAM" id="MobiDB-lite"/>
    </source>
</evidence>
<dbReference type="STRING" id="688246.Premu_2038"/>
<dbReference type="OrthoDB" id="915634at2"/>
<dbReference type="InterPro" id="IPR005094">
    <property type="entry name" value="Endonuclease_MobA/VirD2"/>
</dbReference>
<dbReference type="Pfam" id="PF03432">
    <property type="entry name" value="Relaxase"/>
    <property type="match status" value="1"/>
</dbReference>
<feature type="region of interest" description="Disordered" evidence="1">
    <location>
        <begin position="382"/>
        <end position="435"/>
    </location>
</feature>
<accession>F8N7H3</accession>
<dbReference type="AlphaFoldDB" id="F8N7H3"/>